<accession>A0AA35Z856</accession>
<dbReference type="Proteomes" id="UP001177003">
    <property type="component" value="Chromosome 5"/>
</dbReference>
<evidence type="ECO:0000313" key="1">
    <source>
        <dbReference type="EMBL" id="CAI9287691.1"/>
    </source>
</evidence>
<dbReference type="EMBL" id="OX465081">
    <property type="protein sequence ID" value="CAI9287691.1"/>
    <property type="molecule type" value="Genomic_DNA"/>
</dbReference>
<protein>
    <submittedName>
        <fullName evidence="1">Uncharacterized protein</fullName>
    </submittedName>
</protein>
<reference evidence="1" key="1">
    <citation type="submission" date="2023-04" db="EMBL/GenBank/DDBJ databases">
        <authorList>
            <person name="Vijverberg K."/>
            <person name="Xiong W."/>
            <person name="Schranz E."/>
        </authorList>
    </citation>
    <scope>NUCLEOTIDE SEQUENCE</scope>
</reference>
<sequence>MGTMIPNPGMAQSGNSNIMATSSMDNSFVVGGGNSMMLSPVNTGNLIPNTTQISSGMQNGSLGSSDGGFMNGYQQSTSKFSSGNILISSMGAQRMGSQMMPTPGFNNTTEPEAASWWPEQSHIYYIALEAIWVRESGTSESYVTPSHYGNMNVHQQQMSQGDGYGSSITDSSRTGNFYVPTTSNTSMMNNKNMNPLSLHALHNTSAPLMVNQSNLVNTQQAEKMNFRSRHSLHETPMQSQQRVHFQQLVQNQSQ</sequence>
<proteinExistence type="predicted"/>
<dbReference type="AlphaFoldDB" id="A0AA35Z856"/>
<evidence type="ECO:0000313" key="2">
    <source>
        <dbReference type="Proteomes" id="UP001177003"/>
    </source>
</evidence>
<keyword evidence="2" id="KW-1185">Reference proteome</keyword>
<name>A0AA35Z856_LACSI</name>
<gene>
    <name evidence="1" type="ORF">LSALG_LOCUS27039</name>
</gene>
<organism evidence="1 2">
    <name type="scientific">Lactuca saligna</name>
    <name type="common">Willowleaf lettuce</name>
    <dbReference type="NCBI Taxonomy" id="75948"/>
    <lineage>
        <taxon>Eukaryota</taxon>
        <taxon>Viridiplantae</taxon>
        <taxon>Streptophyta</taxon>
        <taxon>Embryophyta</taxon>
        <taxon>Tracheophyta</taxon>
        <taxon>Spermatophyta</taxon>
        <taxon>Magnoliopsida</taxon>
        <taxon>eudicotyledons</taxon>
        <taxon>Gunneridae</taxon>
        <taxon>Pentapetalae</taxon>
        <taxon>asterids</taxon>
        <taxon>campanulids</taxon>
        <taxon>Asterales</taxon>
        <taxon>Asteraceae</taxon>
        <taxon>Cichorioideae</taxon>
        <taxon>Cichorieae</taxon>
        <taxon>Lactucinae</taxon>
        <taxon>Lactuca</taxon>
    </lineage>
</organism>